<keyword evidence="12" id="KW-1185">Reference proteome</keyword>
<evidence type="ECO:0000256" key="3">
    <source>
        <dbReference type="ARBA" id="ARBA00022605"/>
    </source>
</evidence>
<feature type="domain" description="ACT" evidence="10">
    <location>
        <begin position="207"/>
        <end position="284"/>
    </location>
</feature>
<evidence type="ECO:0000313" key="11">
    <source>
        <dbReference type="EMBL" id="GGF98199.1"/>
    </source>
</evidence>
<dbReference type="PROSITE" id="PS51671">
    <property type="entry name" value="ACT"/>
    <property type="match status" value="1"/>
</dbReference>
<evidence type="ECO:0000259" key="10">
    <source>
        <dbReference type="PROSITE" id="PS51671"/>
    </source>
</evidence>
<evidence type="ECO:0000256" key="7">
    <source>
        <dbReference type="ARBA" id="ARBA00047848"/>
    </source>
</evidence>
<reference evidence="11" key="1">
    <citation type="journal article" date="2014" name="Int. J. Syst. Evol. Microbiol.">
        <title>Complete genome sequence of Corynebacterium casei LMG S-19264T (=DSM 44701T), isolated from a smear-ripened cheese.</title>
        <authorList>
            <consortium name="US DOE Joint Genome Institute (JGI-PGF)"/>
            <person name="Walter F."/>
            <person name="Albersmeier A."/>
            <person name="Kalinowski J."/>
            <person name="Ruckert C."/>
        </authorList>
    </citation>
    <scope>NUCLEOTIDE SEQUENCE</scope>
    <source>
        <strain evidence="11">CGMCC 1.15758</strain>
    </source>
</reference>
<dbReference type="CDD" id="cd04905">
    <property type="entry name" value="ACT_CM-PDT"/>
    <property type="match status" value="1"/>
</dbReference>
<feature type="site" description="Essential for prephenate dehydratase activity" evidence="8">
    <location>
        <position position="184"/>
    </location>
</feature>
<dbReference type="OrthoDB" id="9802281at2"/>
<accession>A0A8J2Z4U5</accession>
<dbReference type="Gene3D" id="3.40.190.10">
    <property type="entry name" value="Periplasmic binding protein-like II"/>
    <property type="match status" value="2"/>
</dbReference>
<gene>
    <name evidence="11" type="primary">pheA</name>
    <name evidence="11" type="ORF">GCM10010995_14270</name>
</gene>
<dbReference type="SUPFAM" id="SSF53850">
    <property type="entry name" value="Periplasmic binding protein-like II"/>
    <property type="match status" value="1"/>
</dbReference>
<evidence type="ECO:0000256" key="1">
    <source>
        <dbReference type="ARBA" id="ARBA00004741"/>
    </source>
</evidence>
<dbReference type="InterPro" id="IPR002912">
    <property type="entry name" value="ACT_dom"/>
</dbReference>
<evidence type="ECO:0000256" key="4">
    <source>
        <dbReference type="ARBA" id="ARBA00023141"/>
    </source>
</evidence>
<sequence length="288" mass="32521">MSLVISFQGEKGAYSEQAIHKFYQAQNKQNKKNEQSAIETLACGSFAEALEMVAEKKADFAMIPVENSIAGSVIPAYDELIKYNLRIQHEVILKVEHCLMIHPKADIDNIELVRSHPQALAQCQNNIARMHLSPKSFVDTAGAAKYIAEKEILTQAAIASKLAAQTYSLKVIKEHFEDEPFNFTRFFLLGRDALNMPYAENELYKSSIIFTTLHKPNALVQVLACLSEHNINMCKIESRPSRSRAWDYSFFVDFEGHEEQQNVQAALLAILKKTSFLKNLGCYQSITL</sequence>
<keyword evidence="6" id="KW-0456">Lyase</keyword>
<reference evidence="11" key="2">
    <citation type="submission" date="2020-09" db="EMBL/GenBank/DDBJ databases">
        <authorList>
            <person name="Sun Q."/>
            <person name="Zhou Y."/>
        </authorList>
    </citation>
    <scope>NUCLEOTIDE SEQUENCE</scope>
    <source>
        <strain evidence="11">CGMCC 1.15758</strain>
    </source>
</reference>
<dbReference type="AlphaFoldDB" id="A0A8J2Z4U5"/>
<dbReference type="EMBL" id="BMJS01000014">
    <property type="protein sequence ID" value="GGF98199.1"/>
    <property type="molecule type" value="Genomic_DNA"/>
</dbReference>
<dbReference type="GO" id="GO:0005737">
    <property type="term" value="C:cytoplasm"/>
    <property type="evidence" value="ECO:0007669"/>
    <property type="project" value="TreeGrafter"/>
</dbReference>
<dbReference type="Pfam" id="PF00800">
    <property type="entry name" value="PDT"/>
    <property type="match status" value="1"/>
</dbReference>
<keyword evidence="3" id="KW-0028">Amino-acid biosynthesis</keyword>
<keyword evidence="4" id="KW-0057">Aromatic amino acid biosynthesis</keyword>
<name>A0A8J2Z4U5_9GAMM</name>
<dbReference type="InterPro" id="IPR045865">
    <property type="entry name" value="ACT-like_dom_sf"/>
</dbReference>
<keyword evidence="5" id="KW-0584">Phenylalanine biosynthesis</keyword>
<feature type="domain" description="Prephenate dehydratase" evidence="9">
    <location>
        <begin position="4"/>
        <end position="191"/>
    </location>
</feature>
<protein>
    <recommendedName>
        <fullName evidence="2">prephenate dehydratase</fullName>
        <ecNumber evidence="2">4.2.1.51</ecNumber>
    </recommendedName>
</protein>
<dbReference type="CDD" id="cd13631">
    <property type="entry name" value="PBP2_Ct-PDT_like"/>
    <property type="match status" value="1"/>
</dbReference>
<evidence type="ECO:0000313" key="12">
    <source>
        <dbReference type="Proteomes" id="UP000636949"/>
    </source>
</evidence>
<dbReference type="NCBIfam" id="NF008865">
    <property type="entry name" value="PRK11898.1"/>
    <property type="match status" value="1"/>
</dbReference>
<dbReference type="PIRSF" id="PIRSF001500">
    <property type="entry name" value="Chor_mut_pdt_Ppr"/>
    <property type="match status" value="1"/>
</dbReference>
<evidence type="ECO:0000256" key="6">
    <source>
        <dbReference type="ARBA" id="ARBA00023239"/>
    </source>
</evidence>
<dbReference type="InterPro" id="IPR001086">
    <property type="entry name" value="Preph_deHydtase"/>
</dbReference>
<comment type="pathway">
    <text evidence="1">Amino-acid biosynthesis; L-phenylalanine biosynthesis; phenylpyruvate from prephenate: step 1/1.</text>
</comment>
<dbReference type="InterPro" id="IPR008242">
    <property type="entry name" value="Chor_mutase/pphenate_deHydtase"/>
</dbReference>
<proteinExistence type="predicted"/>
<dbReference type="Gene3D" id="3.30.70.260">
    <property type="match status" value="1"/>
</dbReference>
<dbReference type="RefSeq" id="WP_117002616.1">
    <property type="nucleotide sequence ID" value="NZ_BMJS01000014.1"/>
</dbReference>
<dbReference type="Proteomes" id="UP000636949">
    <property type="component" value="Unassembled WGS sequence"/>
</dbReference>
<evidence type="ECO:0000259" key="9">
    <source>
        <dbReference type="PROSITE" id="PS51171"/>
    </source>
</evidence>
<dbReference type="SUPFAM" id="SSF55021">
    <property type="entry name" value="ACT-like"/>
    <property type="match status" value="1"/>
</dbReference>
<evidence type="ECO:0000256" key="8">
    <source>
        <dbReference type="PIRSR" id="PIRSR001500-2"/>
    </source>
</evidence>
<dbReference type="PROSITE" id="PS51171">
    <property type="entry name" value="PREPHENATE_DEHYDR_3"/>
    <property type="match status" value="1"/>
</dbReference>
<comment type="caution">
    <text evidence="11">The sequence shown here is derived from an EMBL/GenBank/DDBJ whole genome shotgun (WGS) entry which is preliminary data.</text>
</comment>
<dbReference type="GO" id="GO:0009094">
    <property type="term" value="P:L-phenylalanine biosynthetic process"/>
    <property type="evidence" value="ECO:0007669"/>
    <property type="project" value="UniProtKB-UniPathway"/>
</dbReference>
<dbReference type="GO" id="GO:0004664">
    <property type="term" value="F:prephenate dehydratase activity"/>
    <property type="evidence" value="ECO:0007669"/>
    <property type="project" value="UniProtKB-EC"/>
</dbReference>
<evidence type="ECO:0000256" key="2">
    <source>
        <dbReference type="ARBA" id="ARBA00013147"/>
    </source>
</evidence>
<dbReference type="UniPathway" id="UPA00121">
    <property type="reaction ID" value="UER00345"/>
</dbReference>
<dbReference type="PANTHER" id="PTHR21022:SF19">
    <property type="entry name" value="PREPHENATE DEHYDRATASE-RELATED"/>
    <property type="match status" value="1"/>
</dbReference>
<evidence type="ECO:0000256" key="5">
    <source>
        <dbReference type="ARBA" id="ARBA00023222"/>
    </source>
</evidence>
<dbReference type="EC" id="4.2.1.51" evidence="2"/>
<organism evidence="11 12">
    <name type="scientific">Cysteiniphilum litorale</name>
    <dbReference type="NCBI Taxonomy" id="2056700"/>
    <lineage>
        <taxon>Bacteria</taxon>
        <taxon>Pseudomonadati</taxon>
        <taxon>Pseudomonadota</taxon>
        <taxon>Gammaproteobacteria</taxon>
        <taxon>Thiotrichales</taxon>
        <taxon>Fastidiosibacteraceae</taxon>
        <taxon>Cysteiniphilum</taxon>
    </lineage>
</organism>
<dbReference type="PANTHER" id="PTHR21022">
    <property type="entry name" value="PREPHENATE DEHYDRATASE P PROTEIN"/>
    <property type="match status" value="1"/>
</dbReference>
<comment type="catalytic activity">
    <reaction evidence="7">
        <text>prephenate + H(+) = 3-phenylpyruvate + CO2 + H2O</text>
        <dbReference type="Rhea" id="RHEA:21648"/>
        <dbReference type="ChEBI" id="CHEBI:15377"/>
        <dbReference type="ChEBI" id="CHEBI:15378"/>
        <dbReference type="ChEBI" id="CHEBI:16526"/>
        <dbReference type="ChEBI" id="CHEBI:18005"/>
        <dbReference type="ChEBI" id="CHEBI:29934"/>
        <dbReference type="EC" id="4.2.1.51"/>
    </reaction>
</comment>